<feature type="compositionally biased region" description="Pro residues" evidence="1">
    <location>
        <begin position="82"/>
        <end position="92"/>
    </location>
</feature>
<gene>
    <name evidence="2" type="ORF">JAAARDRAFT_489270</name>
</gene>
<reference evidence="3" key="1">
    <citation type="journal article" date="2014" name="Proc. Natl. Acad. Sci. U.S.A.">
        <title>Extensive sampling of basidiomycete genomes demonstrates inadequacy of the white-rot/brown-rot paradigm for wood decay fungi.</title>
        <authorList>
            <person name="Riley R."/>
            <person name="Salamov A.A."/>
            <person name="Brown D.W."/>
            <person name="Nagy L.G."/>
            <person name="Floudas D."/>
            <person name="Held B.W."/>
            <person name="Levasseur A."/>
            <person name="Lombard V."/>
            <person name="Morin E."/>
            <person name="Otillar R."/>
            <person name="Lindquist E.A."/>
            <person name="Sun H."/>
            <person name="LaButti K.M."/>
            <person name="Schmutz J."/>
            <person name="Jabbour D."/>
            <person name="Luo H."/>
            <person name="Baker S.E."/>
            <person name="Pisabarro A.G."/>
            <person name="Walton J.D."/>
            <person name="Blanchette R.A."/>
            <person name="Henrissat B."/>
            <person name="Martin F."/>
            <person name="Cullen D."/>
            <person name="Hibbett D.S."/>
            <person name="Grigoriev I.V."/>
        </authorList>
    </citation>
    <scope>NUCLEOTIDE SEQUENCE [LARGE SCALE GENOMIC DNA]</scope>
    <source>
        <strain evidence="3">MUCL 33604</strain>
    </source>
</reference>
<dbReference type="HOGENOM" id="CLU_1886061_0_0_1"/>
<evidence type="ECO:0000313" key="3">
    <source>
        <dbReference type="Proteomes" id="UP000027265"/>
    </source>
</evidence>
<proteinExistence type="predicted"/>
<dbReference type="AlphaFoldDB" id="A0A067PP13"/>
<dbReference type="EMBL" id="KL197742">
    <property type="protein sequence ID" value="KDQ52071.1"/>
    <property type="molecule type" value="Genomic_DNA"/>
</dbReference>
<evidence type="ECO:0000256" key="1">
    <source>
        <dbReference type="SAM" id="MobiDB-lite"/>
    </source>
</evidence>
<feature type="region of interest" description="Disordered" evidence="1">
    <location>
        <begin position="53"/>
        <end position="100"/>
    </location>
</feature>
<feature type="compositionally biased region" description="Polar residues" evidence="1">
    <location>
        <begin position="63"/>
        <end position="73"/>
    </location>
</feature>
<accession>A0A067PP13</accession>
<keyword evidence="3" id="KW-1185">Reference proteome</keyword>
<evidence type="ECO:0000313" key="2">
    <source>
        <dbReference type="EMBL" id="KDQ52071.1"/>
    </source>
</evidence>
<dbReference type="InParanoid" id="A0A067PP13"/>
<protein>
    <submittedName>
        <fullName evidence="2">Uncharacterized protein</fullName>
    </submittedName>
</protein>
<organism evidence="2 3">
    <name type="scientific">Jaapia argillacea MUCL 33604</name>
    <dbReference type="NCBI Taxonomy" id="933084"/>
    <lineage>
        <taxon>Eukaryota</taxon>
        <taxon>Fungi</taxon>
        <taxon>Dikarya</taxon>
        <taxon>Basidiomycota</taxon>
        <taxon>Agaricomycotina</taxon>
        <taxon>Agaricomycetes</taxon>
        <taxon>Agaricomycetidae</taxon>
        <taxon>Jaapiales</taxon>
        <taxon>Jaapiaceae</taxon>
        <taxon>Jaapia</taxon>
    </lineage>
</organism>
<name>A0A067PP13_9AGAM</name>
<dbReference type="Proteomes" id="UP000027265">
    <property type="component" value="Unassembled WGS sequence"/>
</dbReference>
<sequence>MGDYFGRVLRLCKDMKTCFVCMILIHFFPRSTCLAPPPIPFFLARSFIDSPSPPDRIPPRANFGSSRPSTPSAVPSISQKRPSPPPPSPPFHQPQRIKRNRNIRLYAQSSLKATRWEGMPISLWDMAAVVIVPLQ</sequence>